<reference evidence="1 2" key="1">
    <citation type="submission" date="2023-01" db="EMBL/GenBank/DDBJ databases">
        <title>Novel diversity within Roseofilum (Cyanobacteria; Desertifilaceae) from marine benthic mats with descriptions of four novel species.</title>
        <authorList>
            <person name="Wang Y."/>
            <person name="Berthold D.E."/>
            <person name="Hu J."/>
            <person name="Lefler F.W."/>
            <person name="Laughinghouse H.D. IV."/>
        </authorList>
    </citation>
    <scope>NUCLEOTIDE SEQUENCE [LARGE SCALE GENOMIC DNA]</scope>
    <source>
        <strain evidence="1 2">BLCC-M143</strain>
    </source>
</reference>
<protein>
    <submittedName>
        <fullName evidence="1">Uncharacterized protein</fullName>
    </submittedName>
</protein>
<sequence length="59" mass="6978">MSELILTKIEPLDRSLDRQRSDRRVGKPYFFVNPVNLDRDRRLHLHEAIAVKTLIHQGL</sequence>
<comment type="caution">
    <text evidence="1">The sequence shown here is derived from an EMBL/GenBank/DDBJ whole genome shotgun (WGS) entry which is preliminary data.</text>
</comment>
<name>A0ABT7BR07_9CYAN</name>
<evidence type="ECO:0000313" key="1">
    <source>
        <dbReference type="EMBL" id="MDJ1181632.1"/>
    </source>
</evidence>
<keyword evidence="2" id="KW-1185">Reference proteome</keyword>
<evidence type="ECO:0000313" key="2">
    <source>
        <dbReference type="Proteomes" id="UP001232992"/>
    </source>
</evidence>
<gene>
    <name evidence="1" type="ORF">PMH09_00355</name>
</gene>
<accession>A0ABT7BR07</accession>
<dbReference type="Proteomes" id="UP001232992">
    <property type="component" value="Unassembled WGS sequence"/>
</dbReference>
<organism evidence="1 2">
    <name type="scientific">Roseofilum casamattae BLCC-M143</name>
    <dbReference type="NCBI Taxonomy" id="3022442"/>
    <lineage>
        <taxon>Bacteria</taxon>
        <taxon>Bacillati</taxon>
        <taxon>Cyanobacteriota</taxon>
        <taxon>Cyanophyceae</taxon>
        <taxon>Desertifilales</taxon>
        <taxon>Desertifilaceae</taxon>
        <taxon>Roseofilum</taxon>
        <taxon>Roseofilum casamattae</taxon>
    </lineage>
</organism>
<proteinExistence type="predicted"/>
<dbReference type="EMBL" id="JAQOSQ010000001">
    <property type="protein sequence ID" value="MDJ1181632.1"/>
    <property type="molecule type" value="Genomic_DNA"/>
</dbReference>